<feature type="transmembrane region" description="Helical" evidence="1">
    <location>
        <begin position="98"/>
        <end position="118"/>
    </location>
</feature>
<keyword evidence="1" id="KW-0812">Transmembrane</keyword>
<accession>A0A6U5MHI4</accession>
<reference evidence="4" key="1">
    <citation type="submission" date="2021-01" db="EMBL/GenBank/DDBJ databases">
        <authorList>
            <person name="Corre E."/>
            <person name="Pelletier E."/>
            <person name="Niang G."/>
            <person name="Scheremetjew M."/>
            <person name="Finn R."/>
            <person name="Kale V."/>
            <person name="Holt S."/>
            <person name="Cochrane G."/>
            <person name="Meng A."/>
            <person name="Brown T."/>
            <person name="Cohen L."/>
        </authorList>
    </citation>
    <scope>NUCLEOTIDE SEQUENCE</scope>
    <source>
        <strain evidence="4">CCMP 410</strain>
    </source>
</reference>
<feature type="chain" id="PRO_5036393992" evidence="2">
    <location>
        <begin position="25"/>
        <end position="132"/>
    </location>
</feature>
<keyword evidence="1" id="KW-1133">Transmembrane helix</keyword>
<keyword evidence="2" id="KW-0732">Signal</keyword>
<organism evidence="4">
    <name type="scientific">Grammatophora oceanica</name>
    <dbReference type="NCBI Taxonomy" id="210454"/>
    <lineage>
        <taxon>Eukaryota</taxon>
        <taxon>Sar</taxon>
        <taxon>Stramenopiles</taxon>
        <taxon>Ochrophyta</taxon>
        <taxon>Bacillariophyta</taxon>
        <taxon>Fragilariophyceae</taxon>
        <taxon>Fragilariophycidae</taxon>
        <taxon>Rhabdonematales</taxon>
        <taxon>Grammatophoraceae</taxon>
        <taxon>Grammatophora</taxon>
    </lineage>
</organism>
<dbReference type="EMBL" id="HBGK01031328">
    <property type="protein sequence ID" value="CAD9289847.1"/>
    <property type="molecule type" value="Transcribed_RNA"/>
</dbReference>
<gene>
    <name evidence="3" type="ORF">GOCE00092_LOCUS16360</name>
    <name evidence="4" type="ORF">GOCE00092_LOCUS16361</name>
</gene>
<evidence type="ECO:0000313" key="3">
    <source>
        <dbReference type="EMBL" id="CAD9289846.1"/>
    </source>
</evidence>
<evidence type="ECO:0000256" key="1">
    <source>
        <dbReference type="SAM" id="Phobius"/>
    </source>
</evidence>
<dbReference type="PROSITE" id="PS51257">
    <property type="entry name" value="PROKAR_LIPOPROTEIN"/>
    <property type="match status" value="1"/>
</dbReference>
<sequence length="132" mass="14324">MSKITILLSFLFLMAISCLNGVAAVENEKPEFIRSRELATCAVCSADFLGKPSCTGFTFKAADVWDSYAELAEADSSCSQRCCASSEEMCCDDYTTGFWAGFIVGMVGLGLLICYCFVDCVILPRRKAASDE</sequence>
<proteinExistence type="predicted"/>
<protein>
    <submittedName>
        <fullName evidence="4">Uncharacterized protein</fullName>
    </submittedName>
</protein>
<dbReference type="EMBL" id="HBGK01031327">
    <property type="protein sequence ID" value="CAD9289846.1"/>
    <property type="molecule type" value="Transcribed_RNA"/>
</dbReference>
<evidence type="ECO:0000313" key="4">
    <source>
        <dbReference type="EMBL" id="CAD9289847.1"/>
    </source>
</evidence>
<evidence type="ECO:0000256" key="2">
    <source>
        <dbReference type="SAM" id="SignalP"/>
    </source>
</evidence>
<keyword evidence="1" id="KW-0472">Membrane</keyword>
<dbReference type="AlphaFoldDB" id="A0A6U5MHI4"/>
<feature type="signal peptide" evidence="2">
    <location>
        <begin position="1"/>
        <end position="24"/>
    </location>
</feature>
<name>A0A6U5MHI4_9STRA</name>